<reference evidence="6 7" key="1">
    <citation type="journal article" date="2011" name="Science">
        <title>The ecoresponsive genome of Daphnia pulex.</title>
        <authorList>
            <person name="Colbourne J.K."/>
            <person name="Pfrender M.E."/>
            <person name="Gilbert D."/>
            <person name="Thomas W.K."/>
            <person name="Tucker A."/>
            <person name="Oakley T.H."/>
            <person name="Tokishita S."/>
            <person name="Aerts A."/>
            <person name="Arnold G.J."/>
            <person name="Basu M.K."/>
            <person name="Bauer D.J."/>
            <person name="Caceres C.E."/>
            <person name="Carmel L."/>
            <person name="Casola C."/>
            <person name="Choi J.H."/>
            <person name="Detter J.C."/>
            <person name="Dong Q."/>
            <person name="Dusheyko S."/>
            <person name="Eads B.D."/>
            <person name="Frohlich T."/>
            <person name="Geiler-Samerotte K.A."/>
            <person name="Gerlach D."/>
            <person name="Hatcher P."/>
            <person name="Jogdeo S."/>
            <person name="Krijgsveld J."/>
            <person name="Kriventseva E.V."/>
            <person name="Kultz D."/>
            <person name="Laforsch C."/>
            <person name="Lindquist E."/>
            <person name="Lopez J."/>
            <person name="Manak J.R."/>
            <person name="Muller J."/>
            <person name="Pangilinan J."/>
            <person name="Patwardhan R.P."/>
            <person name="Pitluck S."/>
            <person name="Pritham E.J."/>
            <person name="Rechtsteiner A."/>
            <person name="Rho M."/>
            <person name="Rogozin I.B."/>
            <person name="Sakarya O."/>
            <person name="Salamov A."/>
            <person name="Schaack S."/>
            <person name="Shapiro H."/>
            <person name="Shiga Y."/>
            <person name="Skalitzky C."/>
            <person name="Smith Z."/>
            <person name="Souvorov A."/>
            <person name="Sung W."/>
            <person name="Tang Z."/>
            <person name="Tsuchiya D."/>
            <person name="Tu H."/>
            <person name="Vos H."/>
            <person name="Wang M."/>
            <person name="Wolf Y.I."/>
            <person name="Yamagata H."/>
            <person name="Yamada T."/>
            <person name="Ye Y."/>
            <person name="Shaw J.R."/>
            <person name="Andrews J."/>
            <person name="Crease T.J."/>
            <person name="Tang H."/>
            <person name="Lucas S.M."/>
            <person name="Robertson H.M."/>
            <person name="Bork P."/>
            <person name="Koonin E.V."/>
            <person name="Zdobnov E.M."/>
            <person name="Grigoriev I.V."/>
            <person name="Lynch M."/>
            <person name="Boore J.L."/>
        </authorList>
    </citation>
    <scope>NUCLEOTIDE SEQUENCE [LARGE SCALE GENOMIC DNA]</scope>
</reference>
<keyword evidence="5" id="KW-0862">Zinc</keyword>
<evidence type="ECO:0008006" key="8">
    <source>
        <dbReference type="Google" id="ProtNLM"/>
    </source>
</evidence>
<evidence type="ECO:0000313" key="7">
    <source>
        <dbReference type="Proteomes" id="UP000000305"/>
    </source>
</evidence>
<evidence type="ECO:0000256" key="4">
    <source>
        <dbReference type="ARBA" id="ARBA00022786"/>
    </source>
</evidence>
<dbReference type="EMBL" id="GL732556">
    <property type="protein sequence ID" value="EFX78635.1"/>
    <property type="molecule type" value="Genomic_DNA"/>
</dbReference>
<proteinExistence type="predicted"/>
<sequence>MSSKEIRIVEELLPRENDEMSKEVGALKRMKEEEYDGRVAELKERERGKDEGFRLLLGKCHQLETEVRVLRNKEMDFFQCDEPSKECYLSRCRKSNFLITCQAIHEGANCKEFQVQVNQSAETDEDVSRRTEEMIDALVDSCEALSCPQCQVVNIGAAIAWVRCSVCRTEICWVTKQNRWGPNAQWAKVTRAQGDSQSKMLCGCSNLLGSRPIPYD</sequence>
<dbReference type="InterPro" id="IPR051628">
    <property type="entry name" value="LUBAC_E3_Ligases"/>
</dbReference>
<keyword evidence="3" id="KW-0863">Zinc-finger</keyword>
<dbReference type="GO" id="GO:0008270">
    <property type="term" value="F:zinc ion binding"/>
    <property type="evidence" value="ECO:0007669"/>
    <property type="project" value="UniProtKB-KW"/>
</dbReference>
<name>E9GPG1_DAPPU</name>
<dbReference type="OrthoDB" id="261960at2759"/>
<evidence type="ECO:0000256" key="3">
    <source>
        <dbReference type="ARBA" id="ARBA00022771"/>
    </source>
</evidence>
<keyword evidence="7" id="KW-1185">Reference proteome</keyword>
<dbReference type="Proteomes" id="UP000000305">
    <property type="component" value="Unassembled WGS sequence"/>
</dbReference>
<protein>
    <recommendedName>
        <fullName evidence="8">RING-type domain-containing protein</fullName>
    </recommendedName>
</protein>
<dbReference type="InParanoid" id="E9GPG1"/>
<dbReference type="HOGENOM" id="CLU_1278784_0_0_1"/>
<evidence type="ECO:0000256" key="5">
    <source>
        <dbReference type="ARBA" id="ARBA00022833"/>
    </source>
</evidence>
<evidence type="ECO:0000313" key="6">
    <source>
        <dbReference type="EMBL" id="EFX78635.1"/>
    </source>
</evidence>
<organism evidence="6 7">
    <name type="scientific">Daphnia pulex</name>
    <name type="common">Water flea</name>
    <dbReference type="NCBI Taxonomy" id="6669"/>
    <lineage>
        <taxon>Eukaryota</taxon>
        <taxon>Metazoa</taxon>
        <taxon>Ecdysozoa</taxon>
        <taxon>Arthropoda</taxon>
        <taxon>Crustacea</taxon>
        <taxon>Branchiopoda</taxon>
        <taxon>Diplostraca</taxon>
        <taxon>Cladocera</taxon>
        <taxon>Anomopoda</taxon>
        <taxon>Daphniidae</taxon>
        <taxon>Daphnia</taxon>
    </lineage>
</organism>
<dbReference type="PANTHER" id="PTHR22770:SF13">
    <property type="entry name" value="RING-TYPE DOMAIN-CONTAINING PROTEIN"/>
    <property type="match status" value="1"/>
</dbReference>
<evidence type="ECO:0000256" key="1">
    <source>
        <dbReference type="ARBA" id="ARBA00004906"/>
    </source>
</evidence>
<gene>
    <name evidence="6" type="ORF">DAPPUDRAFT_320293</name>
</gene>
<dbReference type="STRING" id="6669.E9GPG1"/>
<dbReference type="KEGG" id="dpx:DAPPUDRAFT_320293"/>
<dbReference type="eggNOG" id="KOG1815">
    <property type="taxonomic scope" value="Eukaryota"/>
</dbReference>
<dbReference type="PhylomeDB" id="E9GPG1"/>
<dbReference type="AlphaFoldDB" id="E9GPG1"/>
<accession>E9GPG1</accession>
<dbReference type="PANTHER" id="PTHR22770">
    <property type="entry name" value="UBIQUITIN CONJUGATING ENZYME 7 INTERACTING PROTEIN-RELATED"/>
    <property type="match status" value="1"/>
</dbReference>
<evidence type="ECO:0000256" key="2">
    <source>
        <dbReference type="ARBA" id="ARBA00022723"/>
    </source>
</evidence>
<comment type="pathway">
    <text evidence="1">Protein modification; protein ubiquitination.</text>
</comment>
<keyword evidence="2" id="KW-0479">Metal-binding</keyword>
<keyword evidence="4" id="KW-0833">Ubl conjugation pathway</keyword>